<organism evidence="7 8">
    <name type="scientific">Aspergillus cavernicola</name>
    <dbReference type="NCBI Taxonomy" id="176166"/>
    <lineage>
        <taxon>Eukaryota</taxon>
        <taxon>Fungi</taxon>
        <taxon>Dikarya</taxon>
        <taxon>Ascomycota</taxon>
        <taxon>Pezizomycotina</taxon>
        <taxon>Eurotiomycetes</taxon>
        <taxon>Eurotiomycetidae</taxon>
        <taxon>Eurotiales</taxon>
        <taxon>Aspergillaceae</taxon>
        <taxon>Aspergillus</taxon>
        <taxon>Aspergillus subgen. Nidulantes</taxon>
    </lineage>
</organism>
<evidence type="ECO:0000256" key="3">
    <source>
        <dbReference type="ARBA" id="ARBA00022989"/>
    </source>
</evidence>
<evidence type="ECO:0000256" key="2">
    <source>
        <dbReference type="ARBA" id="ARBA00022692"/>
    </source>
</evidence>
<keyword evidence="8" id="KW-1185">Reference proteome</keyword>
<accession>A0ABR4I4S5</accession>
<keyword evidence="3 5" id="KW-1133">Transmembrane helix</keyword>
<feature type="transmembrane region" description="Helical" evidence="5">
    <location>
        <begin position="72"/>
        <end position="92"/>
    </location>
</feature>
<feature type="transmembrane region" description="Helical" evidence="5">
    <location>
        <begin position="47"/>
        <end position="66"/>
    </location>
</feature>
<comment type="caution">
    <text evidence="7">The sequence shown here is derived from an EMBL/GenBank/DDBJ whole genome shotgun (WGS) entry which is preliminary data.</text>
</comment>
<gene>
    <name evidence="7" type="ORF">BDW59DRAFT_180855</name>
</gene>
<proteinExistence type="predicted"/>
<name>A0ABR4I4S5_9EURO</name>
<dbReference type="InterPro" id="IPR032805">
    <property type="entry name" value="Wax_synthase_dom"/>
</dbReference>
<evidence type="ECO:0000256" key="4">
    <source>
        <dbReference type="ARBA" id="ARBA00023136"/>
    </source>
</evidence>
<evidence type="ECO:0000313" key="8">
    <source>
        <dbReference type="Proteomes" id="UP001610335"/>
    </source>
</evidence>
<comment type="subcellular location">
    <subcellularLocation>
        <location evidence="1">Membrane</location>
        <topology evidence="1">Multi-pass membrane protein</topology>
    </subcellularLocation>
</comment>
<protein>
    <recommendedName>
        <fullName evidence="6">Wax synthase domain-containing protein</fullName>
    </recommendedName>
</protein>
<dbReference type="EMBL" id="JBFXLS010000057">
    <property type="protein sequence ID" value="KAL2822690.1"/>
    <property type="molecule type" value="Genomic_DNA"/>
</dbReference>
<sequence>MSDSEHKENAISRAPVLVVAIAQFALIHLITSGVIAFTHRTSSVRPVAFASILVLACSLQNTVVAWEGYLSIAAGLSLFSWMNTFSALDLFFHSRVTYDQHLEWLRSKKANLQALTLPRRIRWALQMPLNYRRTFDTDRPDYIPTRTTFVLNRLLVTLLSHITLFFLSKIMNEFDFSLSNLPSRCYICTFFLIGASTAQNAHYNTVSVLAVILHLTTWHQSFRQFLTTNADFITFSILRLKSRSTPARYSRFFFSFLLSALIHVFSDDACGTPRRESGVWLFFIIQPVAFAVEECAQWVSKRHGILSEDRPLRLLVGYVWVVGVCTLTWPIWFFPQLRETVLGKGELSIDFLHLPVVL</sequence>
<feature type="transmembrane region" description="Helical" evidence="5">
    <location>
        <begin position="312"/>
        <end position="332"/>
    </location>
</feature>
<feature type="domain" description="Wax synthase" evidence="6">
    <location>
        <begin position="217"/>
        <end position="284"/>
    </location>
</feature>
<dbReference type="Pfam" id="PF13813">
    <property type="entry name" value="MBOAT_2"/>
    <property type="match status" value="1"/>
</dbReference>
<evidence type="ECO:0000256" key="1">
    <source>
        <dbReference type="ARBA" id="ARBA00004141"/>
    </source>
</evidence>
<evidence type="ECO:0000256" key="5">
    <source>
        <dbReference type="SAM" id="Phobius"/>
    </source>
</evidence>
<keyword evidence="4 5" id="KW-0472">Membrane</keyword>
<evidence type="ECO:0000259" key="6">
    <source>
        <dbReference type="Pfam" id="PF13813"/>
    </source>
</evidence>
<keyword evidence="2 5" id="KW-0812">Transmembrane</keyword>
<dbReference type="Proteomes" id="UP001610335">
    <property type="component" value="Unassembled WGS sequence"/>
</dbReference>
<evidence type="ECO:0000313" key="7">
    <source>
        <dbReference type="EMBL" id="KAL2822690.1"/>
    </source>
</evidence>
<reference evidence="7 8" key="1">
    <citation type="submission" date="2024-07" db="EMBL/GenBank/DDBJ databases">
        <title>Section-level genome sequencing and comparative genomics of Aspergillus sections Usti and Cavernicolus.</title>
        <authorList>
            <consortium name="Lawrence Berkeley National Laboratory"/>
            <person name="Nybo J.L."/>
            <person name="Vesth T.C."/>
            <person name="Theobald S."/>
            <person name="Frisvad J.C."/>
            <person name="Larsen T.O."/>
            <person name="Kjaerboelling I."/>
            <person name="Rothschild-Mancinelli K."/>
            <person name="Lyhne E.K."/>
            <person name="Kogle M.E."/>
            <person name="Barry K."/>
            <person name="Clum A."/>
            <person name="Na H."/>
            <person name="Ledsgaard L."/>
            <person name="Lin J."/>
            <person name="Lipzen A."/>
            <person name="Kuo A."/>
            <person name="Riley R."/>
            <person name="Mondo S."/>
            <person name="LaButti K."/>
            <person name="Haridas S."/>
            <person name="Pangalinan J."/>
            <person name="Salamov A.A."/>
            <person name="Simmons B.A."/>
            <person name="Magnuson J.K."/>
            <person name="Chen J."/>
            <person name="Drula E."/>
            <person name="Henrissat B."/>
            <person name="Wiebenga A."/>
            <person name="Lubbers R.J."/>
            <person name="Gomes A.C."/>
            <person name="Makela M.R."/>
            <person name="Stajich J."/>
            <person name="Grigoriev I.V."/>
            <person name="Mortensen U.H."/>
            <person name="De vries R.P."/>
            <person name="Baker S.E."/>
            <person name="Andersen M.R."/>
        </authorList>
    </citation>
    <scope>NUCLEOTIDE SEQUENCE [LARGE SCALE GENOMIC DNA]</scope>
    <source>
        <strain evidence="7 8">CBS 600.67</strain>
    </source>
</reference>
<feature type="transmembrane region" description="Helical" evidence="5">
    <location>
        <begin position="14"/>
        <end position="35"/>
    </location>
</feature>